<evidence type="ECO:0000256" key="1">
    <source>
        <dbReference type="SAM" id="MobiDB-lite"/>
    </source>
</evidence>
<dbReference type="EMBL" id="CAVLEF010000132">
    <property type="protein sequence ID" value="CAK1552184.1"/>
    <property type="molecule type" value="Genomic_DNA"/>
</dbReference>
<protein>
    <submittedName>
        <fullName evidence="2">Uncharacterized protein</fullName>
    </submittedName>
</protein>
<dbReference type="Proteomes" id="UP001497472">
    <property type="component" value="Unassembled WGS sequence"/>
</dbReference>
<dbReference type="AlphaFoldDB" id="A0AAV1JUW2"/>
<gene>
    <name evidence="2" type="ORF">LNINA_LOCUS11247</name>
</gene>
<accession>A0AAV1JUW2</accession>
<feature type="region of interest" description="Disordered" evidence="1">
    <location>
        <begin position="1"/>
        <end position="22"/>
    </location>
</feature>
<name>A0AAV1JUW2_9NEOP</name>
<organism evidence="2 3">
    <name type="scientific">Leptosia nina</name>
    <dbReference type="NCBI Taxonomy" id="320188"/>
    <lineage>
        <taxon>Eukaryota</taxon>
        <taxon>Metazoa</taxon>
        <taxon>Ecdysozoa</taxon>
        <taxon>Arthropoda</taxon>
        <taxon>Hexapoda</taxon>
        <taxon>Insecta</taxon>
        <taxon>Pterygota</taxon>
        <taxon>Neoptera</taxon>
        <taxon>Endopterygota</taxon>
        <taxon>Lepidoptera</taxon>
        <taxon>Glossata</taxon>
        <taxon>Ditrysia</taxon>
        <taxon>Papilionoidea</taxon>
        <taxon>Pieridae</taxon>
        <taxon>Pierinae</taxon>
        <taxon>Leptosia</taxon>
    </lineage>
</organism>
<evidence type="ECO:0000313" key="3">
    <source>
        <dbReference type="Proteomes" id="UP001497472"/>
    </source>
</evidence>
<reference evidence="2 3" key="1">
    <citation type="submission" date="2023-11" db="EMBL/GenBank/DDBJ databases">
        <authorList>
            <person name="Okamura Y."/>
        </authorList>
    </citation>
    <scope>NUCLEOTIDE SEQUENCE [LARGE SCALE GENOMIC DNA]</scope>
</reference>
<sequence length="90" mass="9744">MRPMWGSAGAGGRRCVRGAPRGGSLVPVVGSVTERLREWSPPRRRSFVVVVRPPARPTPPVLFPWIPKVRMSLTAPARCPTTPGRCSSEG</sequence>
<proteinExistence type="predicted"/>
<comment type="caution">
    <text evidence="2">The sequence shown here is derived from an EMBL/GenBank/DDBJ whole genome shotgun (WGS) entry which is preliminary data.</text>
</comment>
<evidence type="ECO:0000313" key="2">
    <source>
        <dbReference type="EMBL" id="CAK1552184.1"/>
    </source>
</evidence>
<keyword evidence="3" id="KW-1185">Reference proteome</keyword>